<comment type="subcellular location">
    <subcellularLocation>
        <location evidence="2">Endoplasmic reticulum membrane</location>
    </subcellularLocation>
</comment>
<evidence type="ECO:0000313" key="11">
    <source>
        <dbReference type="EMBL" id="GFX94073.1"/>
    </source>
</evidence>
<evidence type="ECO:0000256" key="7">
    <source>
        <dbReference type="ARBA" id="ARBA00023033"/>
    </source>
</evidence>
<evidence type="ECO:0000256" key="6">
    <source>
        <dbReference type="ARBA" id="ARBA00023004"/>
    </source>
</evidence>
<evidence type="ECO:0000256" key="10">
    <source>
        <dbReference type="RuleBase" id="RU000461"/>
    </source>
</evidence>
<comment type="caution">
    <text evidence="11">The sequence shown here is derived from an EMBL/GenBank/DDBJ whole genome shotgun (WGS) entry which is preliminary data.</text>
</comment>
<evidence type="ECO:0000256" key="9">
    <source>
        <dbReference type="PIRSR" id="PIRSR602401-1"/>
    </source>
</evidence>
<accession>A0A8X6RFJ8</accession>
<comment type="similarity">
    <text evidence="3 10">Belongs to the cytochrome P450 family.</text>
</comment>
<dbReference type="Proteomes" id="UP000887159">
    <property type="component" value="Unassembled WGS sequence"/>
</dbReference>
<protein>
    <submittedName>
        <fullName evidence="11">Cytochrome P450 4C1</fullName>
    </submittedName>
</protein>
<organism evidence="11 12">
    <name type="scientific">Trichonephila clavipes</name>
    <name type="common">Golden silk orbweaver</name>
    <name type="synonym">Nephila clavipes</name>
    <dbReference type="NCBI Taxonomy" id="2585209"/>
    <lineage>
        <taxon>Eukaryota</taxon>
        <taxon>Metazoa</taxon>
        <taxon>Ecdysozoa</taxon>
        <taxon>Arthropoda</taxon>
        <taxon>Chelicerata</taxon>
        <taxon>Arachnida</taxon>
        <taxon>Araneae</taxon>
        <taxon>Araneomorphae</taxon>
        <taxon>Entelegynae</taxon>
        <taxon>Araneoidea</taxon>
        <taxon>Nephilidae</taxon>
        <taxon>Trichonephila</taxon>
    </lineage>
</organism>
<dbReference type="InterPro" id="IPR002401">
    <property type="entry name" value="Cyt_P450_E_grp-I"/>
</dbReference>
<reference evidence="11" key="1">
    <citation type="submission" date="2020-08" db="EMBL/GenBank/DDBJ databases">
        <title>Multicomponent nature underlies the extraordinary mechanical properties of spider dragline silk.</title>
        <authorList>
            <person name="Kono N."/>
            <person name="Nakamura H."/>
            <person name="Mori M."/>
            <person name="Yoshida Y."/>
            <person name="Ohtoshi R."/>
            <person name="Malay A.D."/>
            <person name="Moran D.A.P."/>
            <person name="Tomita M."/>
            <person name="Numata K."/>
            <person name="Arakawa K."/>
        </authorList>
    </citation>
    <scope>NUCLEOTIDE SEQUENCE</scope>
</reference>
<evidence type="ECO:0000313" key="12">
    <source>
        <dbReference type="Proteomes" id="UP000887159"/>
    </source>
</evidence>
<evidence type="ECO:0000256" key="5">
    <source>
        <dbReference type="ARBA" id="ARBA00022824"/>
    </source>
</evidence>
<dbReference type="GO" id="GO:0005789">
    <property type="term" value="C:endoplasmic reticulum membrane"/>
    <property type="evidence" value="ECO:0007669"/>
    <property type="project" value="UniProtKB-SubCell"/>
</dbReference>
<evidence type="ECO:0000256" key="1">
    <source>
        <dbReference type="ARBA" id="ARBA00001971"/>
    </source>
</evidence>
<dbReference type="InterPro" id="IPR050196">
    <property type="entry name" value="Cytochrome_P450_Monoox"/>
</dbReference>
<dbReference type="InterPro" id="IPR001128">
    <property type="entry name" value="Cyt_P450"/>
</dbReference>
<gene>
    <name evidence="11" type="primary">CYP4C1</name>
    <name evidence="11" type="ORF">TNCV_3414351</name>
</gene>
<dbReference type="GO" id="GO:0020037">
    <property type="term" value="F:heme binding"/>
    <property type="evidence" value="ECO:0007669"/>
    <property type="project" value="InterPro"/>
</dbReference>
<evidence type="ECO:0000256" key="3">
    <source>
        <dbReference type="ARBA" id="ARBA00010617"/>
    </source>
</evidence>
<proteinExistence type="inferred from homology"/>
<dbReference type="AlphaFoldDB" id="A0A8X6RFJ8"/>
<dbReference type="CDD" id="cd20628">
    <property type="entry name" value="CYP4"/>
    <property type="match status" value="1"/>
</dbReference>
<dbReference type="InterPro" id="IPR017972">
    <property type="entry name" value="Cyt_P450_CS"/>
</dbReference>
<dbReference type="PANTHER" id="PTHR24291:SF189">
    <property type="entry name" value="CYTOCHROME P450 4C3-RELATED"/>
    <property type="match status" value="1"/>
</dbReference>
<dbReference type="GO" id="GO:0004497">
    <property type="term" value="F:monooxygenase activity"/>
    <property type="evidence" value="ECO:0007669"/>
    <property type="project" value="UniProtKB-KW"/>
</dbReference>
<keyword evidence="8" id="KW-0472">Membrane</keyword>
<keyword evidence="7 10" id="KW-0503">Monooxygenase</keyword>
<evidence type="ECO:0000256" key="8">
    <source>
        <dbReference type="ARBA" id="ARBA00023136"/>
    </source>
</evidence>
<keyword evidence="12" id="KW-1185">Reference proteome</keyword>
<dbReference type="PROSITE" id="PS00086">
    <property type="entry name" value="CYTOCHROME_P450"/>
    <property type="match status" value="1"/>
</dbReference>
<keyword evidence="5" id="KW-0256">Endoplasmic reticulum</keyword>
<keyword evidence="9 10" id="KW-0479">Metal-binding</keyword>
<dbReference type="EMBL" id="BMAU01021176">
    <property type="protein sequence ID" value="GFX94073.1"/>
    <property type="molecule type" value="Genomic_DNA"/>
</dbReference>
<evidence type="ECO:0000256" key="2">
    <source>
        <dbReference type="ARBA" id="ARBA00004586"/>
    </source>
</evidence>
<dbReference type="PRINTS" id="PR00385">
    <property type="entry name" value="P450"/>
</dbReference>
<feature type="binding site" description="axial binding residue" evidence="9">
    <location>
        <position position="397"/>
    </location>
    <ligand>
        <name>heme</name>
        <dbReference type="ChEBI" id="CHEBI:30413"/>
    </ligand>
    <ligandPart>
        <name>Fe</name>
        <dbReference type="ChEBI" id="CHEBI:18248"/>
    </ligandPart>
</feature>
<dbReference type="InterPro" id="IPR036396">
    <property type="entry name" value="Cyt_P450_sf"/>
</dbReference>
<keyword evidence="10" id="KW-0560">Oxidoreductase</keyword>
<dbReference type="SUPFAM" id="SSF48264">
    <property type="entry name" value="Cytochrome P450"/>
    <property type="match status" value="1"/>
</dbReference>
<dbReference type="GO" id="GO:0005506">
    <property type="term" value="F:iron ion binding"/>
    <property type="evidence" value="ECO:0007669"/>
    <property type="project" value="InterPro"/>
</dbReference>
<comment type="cofactor">
    <cofactor evidence="1 9">
        <name>heme</name>
        <dbReference type="ChEBI" id="CHEBI:30413"/>
    </cofactor>
</comment>
<dbReference type="Pfam" id="PF00067">
    <property type="entry name" value="p450"/>
    <property type="match status" value="1"/>
</dbReference>
<keyword evidence="4 9" id="KW-0349">Heme</keyword>
<dbReference type="Gene3D" id="1.10.630.10">
    <property type="entry name" value="Cytochrome P450"/>
    <property type="match status" value="1"/>
</dbReference>
<sequence>MLKLLRLDIFELQETKLRVQRISTTNKWRLVQRHETTSIRVKGDIEDVSSELDNRALRNFKYSNTSYSTGTKWKSRRKLLTPSFHFKILDDFLPTFNDQSMFLVKKLESLQHEEYVDITPLVILCTLDIVCETVMGASIGAQKGENIEYVSAVHNLGNFFNQRTVRPWLWLDCLFSLSSSGRGFDKDLHVVHSFTEKVIREKKDERKSKPLFKEEVSEDDFKSKKRLALMDLLLDLHMNEQQLTENDIKEEVDTFMFEGHDTTAMGIAFALYCIGLDRGIQEKIHEELDAIFGDDHERHVTMDDARNMKYLECTLKESQRLYPSVPMIGRKLNEDIHYKNWIIPKGTTLHCNIHTLHRRDDLYPKAEVFDPERFLPENSQNRHPYAYIPFSAGPRNCIGQKFALLEEKVVISNILRRFKVVSLDPRDRIHVKIEFTLRPAVPLRLKFIPR</sequence>
<dbReference type="PANTHER" id="PTHR24291">
    <property type="entry name" value="CYTOCHROME P450 FAMILY 4"/>
    <property type="match status" value="1"/>
</dbReference>
<keyword evidence="6 9" id="KW-0408">Iron</keyword>
<evidence type="ECO:0000256" key="4">
    <source>
        <dbReference type="ARBA" id="ARBA00022617"/>
    </source>
</evidence>
<dbReference type="GO" id="GO:0016705">
    <property type="term" value="F:oxidoreductase activity, acting on paired donors, with incorporation or reduction of molecular oxygen"/>
    <property type="evidence" value="ECO:0007669"/>
    <property type="project" value="InterPro"/>
</dbReference>
<dbReference type="PRINTS" id="PR00463">
    <property type="entry name" value="EP450I"/>
</dbReference>
<name>A0A8X6RFJ8_TRICX</name>